<proteinExistence type="predicted"/>
<feature type="compositionally biased region" description="Gly residues" evidence="1">
    <location>
        <begin position="15"/>
        <end position="27"/>
    </location>
</feature>
<accession>A0A8J2P6M5</accession>
<protein>
    <submittedName>
        <fullName evidence="2">Uncharacterized protein</fullName>
    </submittedName>
</protein>
<organism evidence="2 3">
    <name type="scientific">Allacma fusca</name>
    <dbReference type="NCBI Taxonomy" id="39272"/>
    <lineage>
        <taxon>Eukaryota</taxon>
        <taxon>Metazoa</taxon>
        <taxon>Ecdysozoa</taxon>
        <taxon>Arthropoda</taxon>
        <taxon>Hexapoda</taxon>
        <taxon>Collembola</taxon>
        <taxon>Symphypleona</taxon>
        <taxon>Sminthuridae</taxon>
        <taxon>Allacma</taxon>
    </lineage>
</organism>
<keyword evidence="3" id="KW-1185">Reference proteome</keyword>
<gene>
    <name evidence="2" type="ORF">AFUS01_LOCUS27080</name>
</gene>
<dbReference type="EMBL" id="CAJVCH010370863">
    <property type="protein sequence ID" value="CAG7816461.1"/>
    <property type="molecule type" value="Genomic_DNA"/>
</dbReference>
<dbReference type="Proteomes" id="UP000708208">
    <property type="component" value="Unassembled WGS sequence"/>
</dbReference>
<dbReference type="AlphaFoldDB" id="A0A8J2P6M5"/>
<evidence type="ECO:0000256" key="1">
    <source>
        <dbReference type="SAM" id="MobiDB-lite"/>
    </source>
</evidence>
<reference evidence="2" key="1">
    <citation type="submission" date="2021-06" db="EMBL/GenBank/DDBJ databases">
        <authorList>
            <person name="Hodson N. C."/>
            <person name="Mongue J. A."/>
            <person name="Jaron S. K."/>
        </authorList>
    </citation>
    <scope>NUCLEOTIDE SEQUENCE</scope>
</reference>
<feature type="non-terminal residue" evidence="2">
    <location>
        <position position="38"/>
    </location>
</feature>
<evidence type="ECO:0000313" key="3">
    <source>
        <dbReference type="Proteomes" id="UP000708208"/>
    </source>
</evidence>
<evidence type="ECO:0000313" key="2">
    <source>
        <dbReference type="EMBL" id="CAG7816461.1"/>
    </source>
</evidence>
<comment type="caution">
    <text evidence="2">The sequence shown here is derived from an EMBL/GenBank/DDBJ whole genome shotgun (WGS) entry which is preliminary data.</text>
</comment>
<name>A0A8J2P6M5_9HEXA</name>
<sequence length="38" mass="3633">MYNNEGYLSDDEDGGGGGGGGVGGVAGEMGPRRKTSAG</sequence>
<feature type="region of interest" description="Disordered" evidence="1">
    <location>
        <begin position="1"/>
        <end position="38"/>
    </location>
</feature>